<evidence type="ECO:0000313" key="2">
    <source>
        <dbReference type="Proteomes" id="UP000013996"/>
    </source>
</evidence>
<organism evidence="1 2">
    <name type="scientific">Leptospira yanagawae serovar Saopaulo str. Sao Paulo = ATCC 700523</name>
    <dbReference type="NCBI Taxonomy" id="1249483"/>
    <lineage>
        <taxon>Bacteria</taxon>
        <taxon>Pseudomonadati</taxon>
        <taxon>Spirochaetota</taxon>
        <taxon>Spirochaetia</taxon>
        <taxon>Leptospirales</taxon>
        <taxon>Leptospiraceae</taxon>
        <taxon>Leptospira</taxon>
    </lineage>
</organism>
<dbReference type="OrthoDB" id="2065010at2"/>
<reference evidence="1 2" key="1">
    <citation type="submission" date="2013-04" db="EMBL/GenBank/DDBJ databases">
        <authorList>
            <person name="Harkins D.M."/>
            <person name="Durkin A.S."/>
            <person name="Brinkac L.M."/>
            <person name="Haft D.H."/>
            <person name="Selengut J.D."/>
            <person name="Sanka R."/>
            <person name="DePew J."/>
            <person name="Purushe J."/>
            <person name="Hartskeerl R.A."/>
            <person name="Ahmed A."/>
            <person name="van der Linden H."/>
            <person name="Goris M.G.A."/>
            <person name="Vinetz J.M."/>
            <person name="Sutton G.G."/>
            <person name="Nierman W.C."/>
            <person name="Fouts D.E."/>
        </authorList>
    </citation>
    <scope>NUCLEOTIDE SEQUENCE [LARGE SCALE GENOMIC DNA]</scope>
    <source>
        <strain evidence="1 2">Sao Paulo</strain>
    </source>
</reference>
<dbReference type="AlphaFoldDB" id="A0A5E8HE13"/>
<sequence>MKDSIPEYKAIRGQMLKSYSLETDQSFFGGIYFWKNEQSAKDWFNPSWFARVNKKYGETEVPILPLAWMPKENEFLIARESANYAKVFQIKLSESPKTSKEWEELIKSFQSQTGFLTAFSTKQGTGETLFFRFWKDKPEEKESEIQQKLTKGSILGLCELPIQLNNL</sequence>
<name>A0A5E8HE13_9LEPT</name>
<dbReference type="InterPro" id="IPR011008">
    <property type="entry name" value="Dimeric_a/b-barrel"/>
</dbReference>
<accession>A0A5E8HE13</accession>
<dbReference type="Proteomes" id="UP000013996">
    <property type="component" value="Unassembled WGS sequence"/>
</dbReference>
<gene>
    <name evidence="1" type="ORF">LEP1GSC202_0698</name>
</gene>
<comment type="caution">
    <text evidence="1">The sequence shown here is derived from an EMBL/GenBank/DDBJ whole genome shotgun (WGS) entry which is preliminary data.</text>
</comment>
<proteinExistence type="predicted"/>
<protein>
    <submittedName>
        <fullName evidence="1">Uncharacterized protein</fullName>
    </submittedName>
</protein>
<evidence type="ECO:0000313" key="1">
    <source>
        <dbReference type="EMBL" id="EOQ89132.1"/>
    </source>
</evidence>
<dbReference type="Gene3D" id="3.30.70.100">
    <property type="match status" value="1"/>
</dbReference>
<dbReference type="SUPFAM" id="SSF54909">
    <property type="entry name" value="Dimeric alpha+beta barrel"/>
    <property type="match status" value="1"/>
</dbReference>
<dbReference type="RefSeq" id="WP_015676714.1">
    <property type="nucleotide sequence ID" value="NZ_AOGX02000015.1"/>
</dbReference>
<dbReference type="EMBL" id="AOGX02000015">
    <property type="protein sequence ID" value="EOQ89132.1"/>
    <property type="molecule type" value="Genomic_DNA"/>
</dbReference>
<dbReference type="STRING" id="1249483.LEP1GSC202_0698"/>